<organism evidence="2 3">
    <name type="scientific">Neorhizobium galegae bv. officinalis</name>
    <dbReference type="NCBI Taxonomy" id="323656"/>
    <lineage>
        <taxon>Bacteria</taxon>
        <taxon>Pseudomonadati</taxon>
        <taxon>Pseudomonadota</taxon>
        <taxon>Alphaproteobacteria</taxon>
        <taxon>Hyphomicrobiales</taxon>
        <taxon>Rhizobiaceae</taxon>
        <taxon>Rhizobium/Agrobacterium group</taxon>
        <taxon>Neorhizobium</taxon>
    </lineage>
</organism>
<protein>
    <recommendedName>
        <fullName evidence="4">Plasmid stabilization system</fullName>
    </recommendedName>
</protein>
<dbReference type="RefSeq" id="WP_046631291.1">
    <property type="nucleotide sequence ID" value="NZ_CCRK01000001.1"/>
</dbReference>
<dbReference type="InterPro" id="IPR007712">
    <property type="entry name" value="RelE/ParE_toxin"/>
</dbReference>
<sequence length="108" mass="12411">MPRVQYLDSAQADFGEIARYISKESSSTAIARQFVKALRQKCRDLATLTGAMGRDRSELGPDLRSIAYRGYIIYFRYFNDRFQIVNILEGHRDAVRHFGVDIASEDED</sequence>
<name>A0A0T7GCJ6_NEOGA</name>
<gene>
    <name evidence="2" type="ORF">NGAL_HAMBI1189_07170</name>
</gene>
<evidence type="ECO:0000313" key="2">
    <source>
        <dbReference type="EMBL" id="CDZ45045.1"/>
    </source>
</evidence>
<dbReference type="Pfam" id="PF05016">
    <property type="entry name" value="ParE_toxin"/>
    <property type="match status" value="1"/>
</dbReference>
<reference evidence="2 3" key="1">
    <citation type="submission" date="2014-08" db="EMBL/GenBank/DDBJ databases">
        <authorList>
            <person name="Chen Y.-H."/>
        </authorList>
    </citation>
    <scope>NUCLEOTIDE SEQUENCE [LARGE SCALE GENOMIC DNA]</scope>
</reference>
<dbReference type="AlphaFoldDB" id="A0A0T7GCJ6"/>
<dbReference type="Proteomes" id="UP000039660">
    <property type="component" value="Unassembled WGS sequence"/>
</dbReference>
<evidence type="ECO:0008006" key="4">
    <source>
        <dbReference type="Google" id="ProtNLM"/>
    </source>
</evidence>
<dbReference type="EMBL" id="CCRK01000001">
    <property type="protein sequence ID" value="CDZ45045.1"/>
    <property type="molecule type" value="Genomic_DNA"/>
</dbReference>
<evidence type="ECO:0000313" key="3">
    <source>
        <dbReference type="Proteomes" id="UP000039660"/>
    </source>
</evidence>
<dbReference type="InterPro" id="IPR035093">
    <property type="entry name" value="RelE/ParE_toxin_dom_sf"/>
</dbReference>
<accession>A0A0T7GCJ6</accession>
<proteinExistence type="predicted"/>
<keyword evidence="1" id="KW-1277">Toxin-antitoxin system</keyword>
<evidence type="ECO:0000256" key="1">
    <source>
        <dbReference type="ARBA" id="ARBA00022649"/>
    </source>
</evidence>
<dbReference type="Gene3D" id="3.30.2310.20">
    <property type="entry name" value="RelE-like"/>
    <property type="match status" value="1"/>
</dbReference>